<keyword evidence="5 8" id="KW-0645">Protease</keyword>
<dbReference type="PANTHER" id="PTHR45777:SF2">
    <property type="entry name" value="METHIONINE AMINOPEPTIDASE 2"/>
    <property type="match status" value="1"/>
</dbReference>
<gene>
    <name evidence="11" type="ORF">BEWA_054690</name>
</gene>
<protein>
    <recommendedName>
        <fullName evidence="8">Methionine aminopeptidase 2</fullName>
        <shortName evidence="8">MAP 2</shortName>
        <shortName evidence="8">MetAP 2</shortName>
        <ecNumber evidence="8">3.4.11.18</ecNumber>
    </recommendedName>
    <alternativeName>
        <fullName evidence="8">Peptidase M</fullName>
    </alternativeName>
</protein>
<dbReference type="eggNOG" id="KOG2775">
    <property type="taxonomic scope" value="Eukaryota"/>
</dbReference>
<sequence>MTGKPDQDDLILEEFMQANAQGTKKKSKSKKKAVEEDDDALLQLESVVLKPTNPLLDNPTDPEPIRLVGEWKEPVDWSKSVVSQFKGKKYPEGEVCEYYGSGASRVSAEEKRHLEKISSDRYNDMRKAAEVHRQVRRYIQSVIKPGVRCLDLVNAVETKTKELIEADGLKAGWGFPTGCSLNDCAAHYTPNYGDETILRKGDICKLDFGTHVNGYIIDSAFTIAFDEQYDELIKATQEGTNVGVKLAGIDARVAEIGEAIQEAIESHEVVINGRTYPVKAIRNLTGHSIGAYHIHSGKSVPIVANSGCNDIMEEGDVFAIETFASTGQGYVWEKMECSHYMKDFYANFAPLRLKSARELLKVINTNFGTLPFCKRWLDDLTNSKGTVMLKNLVEAGIVVPYPPLCDVKDSFTSQMEHTILLRPTCKEVLSRGDDY</sequence>
<dbReference type="InterPro" id="IPR036005">
    <property type="entry name" value="Creatinase/aminopeptidase-like"/>
</dbReference>
<dbReference type="SUPFAM" id="SSF46785">
    <property type="entry name" value="Winged helix' DNA-binding domain"/>
    <property type="match status" value="1"/>
</dbReference>
<keyword evidence="6 8" id="KW-0479">Metal-binding</keyword>
<dbReference type="EC" id="3.4.11.18" evidence="8"/>
<evidence type="ECO:0000313" key="12">
    <source>
        <dbReference type="Proteomes" id="UP000031512"/>
    </source>
</evidence>
<keyword evidence="8" id="KW-0963">Cytoplasm</keyword>
<feature type="binding site" evidence="8">
    <location>
        <position position="187"/>
    </location>
    <ligand>
        <name>substrate</name>
    </ligand>
</feature>
<dbReference type="Gene3D" id="3.90.230.10">
    <property type="entry name" value="Creatinase/methionine aminopeptidase superfamily"/>
    <property type="match status" value="1"/>
</dbReference>
<feature type="binding site" evidence="8">
    <location>
        <position position="321"/>
    </location>
    <ligand>
        <name>a divalent metal cation</name>
        <dbReference type="ChEBI" id="CHEBI:60240"/>
        <label>2</label>
        <note>catalytic</note>
    </ligand>
</feature>
<dbReference type="SUPFAM" id="SSF55920">
    <property type="entry name" value="Creatinase/aminopeptidase"/>
    <property type="match status" value="1"/>
</dbReference>
<dbReference type="STRING" id="1537102.L1LD97"/>
<dbReference type="GeneID" id="15803050"/>
<dbReference type="InterPro" id="IPR002468">
    <property type="entry name" value="Pept_M24A_MAP2"/>
</dbReference>
<feature type="binding site" evidence="8">
    <location>
        <position position="416"/>
    </location>
    <ligand>
        <name>a divalent metal cation</name>
        <dbReference type="ChEBI" id="CHEBI:60240"/>
        <label>1</label>
    </ligand>
</feature>
<dbReference type="GO" id="GO:0004239">
    <property type="term" value="F:initiator methionyl aminopeptidase activity"/>
    <property type="evidence" value="ECO:0007669"/>
    <property type="project" value="UniProtKB-UniRule"/>
</dbReference>
<dbReference type="GO" id="GO:0005737">
    <property type="term" value="C:cytoplasm"/>
    <property type="evidence" value="ECO:0007669"/>
    <property type="project" value="UniProtKB-SubCell"/>
</dbReference>
<dbReference type="KEGG" id="beq:BEWA_054690"/>
<dbReference type="GO" id="GO:0006508">
    <property type="term" value="P:proteolysis"/>
    <property type="evidence" value="ECO:0007669"/>
    <property type="project" value="UniProtKB-KW"/>
</dbReference>
<evidence type="ECO:0000259" key="10">
    <source>
        <dbReference type="Pfam" id="PF00557"/>
    </source>
</evidence>
<evidence type="ECO:0000256" key="3">
    <source>
        <dbReference type="ARBA" id="ARBA00001954"/>
    </source>
</evidence>
<dbReference type="GO" id="GO:0046872">
    <property type="term" value="F:metal ion binding"/>
    <property type="evidence" value="ECO:0007669"/>
    <property type="project" value="UniProtKB-UniRule"/>
</dbReference>
<evidence type="ECO:0000256" key="8">
    <source>
        <dbReference type="HAMAP-Rule" id="MF_03175"/>
    </source>
</evidence>
<proteinExistence type="inferred from homology"/>
<dbReference type="Gene3D" id="1.10.10.10">
    <property type="entry name" value="Winged helix-like DNA-binding domain superfamily/Winged helix DNA-binding domain"/>
    <property type="match status" value="1"/>
</dbReference>
<organism evidence="11 12">
    <name type="scientific">Theileria equi strain WA</name>
    <dbReference type="NCBI Taxonomy" id="1537102"/>
    <lineage>
        <taxon>Eukaryota</taxon>
        <taxon>Sar</taxon>
        <taxon>Alveolata</taxon>
        <taxon>Apicomplexa</taxon>
        <taxon>Aconoidasida</taxon>
        <taxon>Piroplasmida</taxon>
        <taxon>Theileriidae</taxon>
        <taxon>Theileria</taxon>
    </lineage>
</organism>
<dbReference type="AlphaFoldDB" id="L1LD97"/>
<evidence type="ECO:0000256" key="4">
    <source>
        <dbReference type="ARBA" id="ARBA00022438"/>
    </source>
</evidence>
<evidence type="ECO:0000256" key="1">
    <source>
        <dbReference type="ARBA" id="ARBA00000294"/>
    </source>
</evidence>
<comment type="caution">
    <text evidence="11">The sequence shown here is derived from an EMBL/GenBank/DDBJ whole genome shotgun (WGS) entry which is preliminary data.</text>
</comment>
<comment type="cofactor">
    <cofactor evidence="2">
        <name>Mn(2+)</name>
        <dbReference type="ChEBI" id="CHEBI:29035"/>
    </cofactor>
</comment>
<reference evidence="11 12" key="1">
    <citation type="journal article" date="2012" name="BMC Genomics">
        <title>Comparative genomic analysis and phylogenetic position of Theileria equi.</title>
        <authorList>
            <person name="Kappmeyer L.S."/>
            <person name="Thiagarajan M."/>
            <person name="Herndon D.R."/>
            <person name="Ramsay J.D."/>
            <person name="Caler E."/>
            <person name="Djikeng A."/>
            <person name="Gillespie J.J."/>
            <person name="Lau A.O."/>
            <person name="Roalson E.H."/>
            <person name="Silva J.C."/>
            <person name="Silva M.G."/>
            <person name="Suarez C.E."/>
            <person name="Ueti M.W."/>
            <person name="Nene V.M."/>
            <person name="Mealey R.H."/>
            <person name="Knowles D.P."/>
            <person name="Brayton K.A."/>
        </authorList>
    </citation>
    <scope>NUCLEOTIDE SEQUENCE [LARGE SCALE GENOMIC DNA]</scope>
    <source>
        <strain evidence="11 12">WA</strain>
    </source>
</reference>
<evidence type="ECO:0000256" key="2">
    <source>
        <dbReference type="ARBA" id="ARBA00001936"/>
    </source>
</evidence>
<comment type="cofactor">
    <cofactor evidence="3">
        <name>Fe(2+)</name>
        <dbReference type="ChEBI" id="CHEBI:29033"/>
    </cofactor>
</comment>
<dbReference type="InterPro" id="IPR036388">
    <property type="entry name" value="WH-like_DNA-bd_sf"/>
</dbReference>
<dbReference type="Proteomes" id="UP000031512">
    <property type="component" value="Unassembled WGS sequence"/>
</dbReference>
<dbReference type="InterPro" id="IPR050247">
    <property type="entry name" value="Met_Aminopeptidase_Type2"/>
</dbReference>
<evidence type="ECO:0000256" key="5">
    <source>
        <dbReference type="ARBA" id="ARBA00022670"/>
    </source>
</evidence>
<dbReference type="GO" id="GO:0070006">
    <property type="term" value="F:metalloaminopeptidase activity"/>
    <property type="evidence" value="ECO:0007669"/>
    <property type="project" value="UniProtKB-UniRule"/>
</dbReference>
<dbReference type="InterPro" id="IPR018349">
    <property type="entry name" value="Pept_M24A_MAP2_BS"/>
</dbReference>
<feature type="binding site" evidence="8">
    <location>
        <position position="416"/>
    </location>
    <ligand>
        <name>a divalent metal cation</name>
        <dbReference type="ChEBI" id="CHEBI:60240"/>
        <label>2</label>
        <note>catalytic</note>
    </ligand>
</feature>
<feature type="binding site" evidence="8">
    <location>
        <position position="287"/>
    </location>
    <ligand>
        <name>a divalent metal cation</name>
        <dbReference type="ChEBI" id="CHEBI:60240"/>
        <label>2</label>
        <note>catalytic</note>
    </ligand>
</feature>
<comment type="cofactor">
    <cofactor evidence="8">
        <name>Co(2+)</name>
        <dbReference type="ChEBI" id="CHEBI:48828"/>
    </cofactor>
    <cofactor evidence="8">
        <name>Zn(2+)</name>
        <dbReference type="ChEBI" id="CHEBI:29105"/>
    </cofactor>
    <cofactor evidence="8">
        <name>Mn(2+)</name>
        <dbReference type="ChEBI" id="CHEBI:29035"/>
    </cofactor>
    <cofactor evidence="8">
        <name>Fe(2+)</name>
        <dbReference type="ChEBI" id="CHEBI:29033"/>
    </cofactor>
    <text evidence="8">Binds 2 divalent metal cations per subunit. Has a high-affinity and a low affinity metal-binding site. The true nature of the physiological cofactor is under debate. The enzyme is active with cobalt, zinc, manganese or divalent iron ions. Most likely, methionine aminopeptidases function as mononuclear Fe(2+)-metalloproteases under physiological conditions, and the catalytically relevant metal-binding site has been assigned to the histidine-containing high-affinity site.</text>
</comment>
<feature type="binding site" evidence="8">
    <location>
        <position position="218"/>
    </location>
    <ligand>
        <name>a divalent metal cation</name>
        <dbReference type="ChEBI" id="CHEBI:60240"/>
        <label>2</label>
        <note>catalytic</note>
    </ligand>
</feature>
<dbReference type="EMBL" id="ACOU01000003">
    <property type="protein sequence ID" value="EKX73412.1"/>
    <property type="molecule type" value="Genomic_DNA"/>
</dbReference>
<feature type="binding site" evidence="8">
    <location>
        <position position="218"/>
    </location>
    <ligand>
        <name>a divalent metal cation</name>
        <dbReference type="ChEBI" id="CHEBI:60240"/>
        <label>1</label>
    </ligand>
</feature>
<dbReference type="InterPro" id="IPR000994">
    <property type="entry name" value="Pept_M24"/>
</dbReference>
<dbReference type="InterPro" id="IPR001714">
    <property type="entry name" value="Pept_M24_MAP"/>
</dbReference>
<name>L1LD97_THEEQ</name>
<dbReference type="VEuPathDB" id="PiroplasmaDB:BEWA_054690"/>
<feature type="domain" description="Peptidase M24" evidence="10">
    <location>
        <begin position="124"/>
        <end position="323"/>
    </location>
</feature>
<keyword evidence="4 8" id="KW-0031">Aminopeptidase</keyword>
<dbReference type="InterPro" id="IPR036390">
    <property type="entry name" value="WH_DNA-bd_sf"/>
</dbReference>
<comment type="function">
    <text evidence="8 9">Cotranslationally removes the N-terminal methionine from nascent proteins. The N-terminal methionine is often cleaved when the second residue in the primary sequence is small and uncharged (Met-Ala-, Cys, Gly, Pro, Ser, Thr, or Val).</text>
</comment>
<dbReference type="CDD" id="cd01088">
    <property type="entry name" value="MetAP2"/>
    <property type="match status" value="1"/>
</dbReference>
<comment type="similarity">
    <text evidence="8">Belongs to the peptidase M24A family. Methionine aminopeptidase eukaryotic type 2 subfamily.</text>
</comment>
<evidence type="ECO:0000256" key="6">
    <source>
        <dbReference type="ARBA" id="ARBA00022723"/>
    </source>
</evidence>
<feature type="binding site" evidence="8">
    <location>
        <position position="207"/>
    </location>
    <ligand>
        <name>a divalent metal cation</name>
        <dbReference type="ChEBI" id="CHEBI:60240"/>
        <label>1</label>
    </ligand>
</feature>
<evidence type="ECO:0000256" key="9">
    <source>
        <dbReference type="RuleBase" id="RU003653"/>
    </source>
</evidence>
<dbReference type="PANTHER" id="PTHR45777">
    <property type="entry name" value="METHIONINE AMINOPEPTIDASE 2"/>
    <property type="match status" value="1"/>
</dbReference>
<dbReference type="OrthoDB" id="7848262at2759"/>
<comment type="subcellular location">
    <subcellularLocation>
        <location evidence="8">Cytoplasm</location>
    </subcellularLocation>
</comment>
<keyword evidence="7 8" id="KW-0378">Hydrolase</keyword>
<evidence type="ECO:0000256" key="7">
    <source>
        <dbReference type="ARBA" id="ARBA00022801"/>
    </source>
</evidence>
<feature type="binding site" evidence="8">
    <location>
        <position position="295"/>
    </location>
    <ligand>
        <name>substrate</name>
    </ligand>
</feature>
<dbReference type="NCBIfam" id="TIGR00501">
    <property type="entry name" value="met_pdase_II"/>
    <property type="match status" value="1"/>
</dbReference>
<dbReference type="HAMAP" id="MF_03175">
    <property type="entry name" value="MetAP_2_euk"/>
    <property type="match status" value="1"/>
</dbReference>
<dbReference type="Pfam" id="PF00557">
    <property type="entry name" value="Peptidase_M24"/>
    <property type="match status" value="1"/>
</dbReference>
<dbReference type="RefSeq" id="XP_004832864.1">
    <property type="nucleotide sequence ID" value="XM_004832807.1"/>
</dbReference>
<comment type="catalytic activity">
    <reaction evidence="1 8 9">
        <text>Release of N-terminal amino acids, preferentially methionine, from peptides and arylamides.</text>
        <dbReference type="EC" id="3.4.11.18"/>
    </reaction>
</comment>
<accession>L1LD97</accession>
<dbReference type="PROSITE" id="PS01202">
    <property type="entry name" value="MAP_2"/>
    <property type="match status" value="1"/>
</dbReference>
<keyword evidence="12" id="KW-1185">Reference proteome</keyword>
<dbReference type="PRINTS" id="PR00599">
    <property type="entry name" value="MAPEPTIDASE"/>
</dbReference>
<evidence type="ECO:0000313" key="11">
    <source>
        <dbReference type="EMBL" id="EKX73412.1"/>
    </source>
</evidence>